<evidence type="ECO:0000256" key="1">
    <source>
        <dbReference type="SAM" id="MobiDB-lite"/>
    </source>
</evidence>
<evidence type="ECO:0000313" key="3">
    <source>
        <dbReference type="EMBL" id="MDP9647534.1"/>
    </source>
</evidence>
<comment type="caution">
    <text evidence="3">The sequence shown here is derived from an EMBL/GenBank/DDBJ whole genome shotgun (WGS) entry which is preliminary data.</text>
</comment>
<feature type="region of interest" description="Disordered" evidence="1">
    <location>
        <begin position="259"/>
        <end position="285"/>
    </location>
</feature>
<proteinExistence type="predicted"/>
<sequence length="285" mass="30700">MLRLTVWFTLLISLSANAAVHLDFHDESPDAAAAGSASRQRGAVDIDEILRQYGISQGSTKARIIFEWFDKVARDPVIGARVPGGAPALVHVLLDPEQREAMMSSGLARLTPADRSRYLVLLTRVLDELVPVNCFGLVDIVTIMNRVTIAQMSDAQAELYLDLVYKIMVSSGSAAPVRVPTREEYAAASEAMSRAVVIELGGDPANVDRYMAYTANPSTATPADVCWMTRVTLHALARMPAAERDVMLLPVFIGPPAASLADPDDQRPAQMPFPASASPPGTTMP</sequence>
<dbReference type="AlphaFoldDB" id="A0AB73IEG7"/>
<evidence type="ECO:0000256" key="2">
    <source>
        <dbReference type="SAM" id="SignalP"/>
    </source>
</evidence>
<evidence type="ECO:0008006" key="5">
    <source>
        <dbReference type="Google" id="ProtNLM"/>
    </source>
</evidence>
<organism evidence="3 4">
    <name type="scientific">Paraburkholderia caledonica</name>
    <dbReference type="NCBI Taxonomy" id="134536"/>
    <lineage>
        <taxon>Bacteria</taxon>
        <taxon>Pseudomonadati</taxon>
        <taxon>Pseudomonadota</taxon>
        <taxon>Betaproteobacteria</taxon>
        <taxon>Burkholderiales</taxon>
        <taxon>Burkholderiaceae</taxon>
        <taxon>Paraburkholderia</taxon>
    </lineage>
</organism>
<name>A0AB73IEG7_9BURK</name>
<feature type="signal peptide" evidence="2">
    <location>
        <begin position="1"/>
        <end position="18"/>
    </location>
</feature>
<accession>A0AB73IEG7</accession>
<protein>
    <recommendedName>
        <fullName evidence="5">DUF1800 domain-containing protein</fullName>
    </recommendedName>
</protein>
<evidence type="ECO:0000313" key="4">
    <source>
        <dbReference type="Proteomes" id="UP001229486"/>
    </source>
</evidence>
<dbReference type="Proteomes" id="UP001229486">
    <property type="component" value="Unassembled WGS sequence"/>
</dbReference>
<dbReference type="EMBL" id="JAURTK010000003">
    <property type="protein sequence ID" value="MDP9647534.1"/>
    <property type="molecule type" value="Genomic_DNA"/>
</dbReference>
<keyword evidence="2" id="KW-0732">Signal</keyword>
<feature type="chain" id="PRO_5044495619" description="DUF1800 domain-containing protein" evidence="2">
    <location>
        <begin position="19"/>
        <end position="285"/>
    </location>
</feature>
<dbReference type="RefSeq" id="WP_088174319.1">
    <property type="nucleotide sequence ID" value="NZ_JAURTK010000003.1"/>
</dbReference>
<gene>
    <name evidence="3" type="ORF">J2793_002980</name>
</gene>
<reference evidence="3" key="1">
    <citation type="submission" date="2023-07" db="EMBL/GenBank/DDBJ databases">
        <title>Sorghum-associated microbial communities from plants grown in Nebraska, USA.</title>
        <authorList>
            <person name="Schachtman D."/>
        </authorList>
    </citation>
    <scope>NUCLEOTIDE SEQUENCE</scope>
    <source>
        <strain evidence="3">DS1061</strain>
    </source>
</reference>